<sequence length="97" mass="10710">MNNQRLGEQTLNEPTCVEQGGVGPGIEDVDHYKESDVIKDRADGSNKDNELAQFTNGPFARPLDPFCIYGITGDGDLRDIVKQVVDQDLDGQHGHKR</sequence>
<gene>
    <name evidence="2" type="ORF">SDC9_133500</name>
</gene>
<organism evidence="2">
    <name type="scientific">bioreactor metagenome</name>
    <dbReference type="NCBI Taxonomy" id="1076179"/>
    <lineage>
        <taxon>unclassified sequences</taxon>
        <taxon>metagenomes</taxon>
        <taxon>ecological metagenomes</taxon>
    </lineage>
</organism>
<feature type="region of interest" description="Disordered" evidence="1">
    <location>
        <begin position="1"/>
        <end position="29"/>
    </location>
</feature>
<reference evidence="2" key="1">
    <citation type="submission" date="2019-08" db="EMBL/GenBank/DDBJ databases">
        <authorList>
            <person name="Kucharzyk K."/>
            <person name="Murdoch R.W."/>
            <person name="Higgins S."/>
            <person name="Loffler F."/>
        </authorList>
    </citation>
    <scope>NUCLEOTIDE SEQUENCE</scope>
</reference>
<name>A0A645DAT5_9ZZZZ</name>
<accession>A0A645DAT5</accession>
<feature type="compositionally biased region" description="Polar residues" evidence="1">
    <location>
        <begin position="1"/>
        <end position="13"/>
    </location>
</feature>
<evidence type="ECO:0000256" key="1">
    <source>
        <dbReference type="SAM" id="MobiDB-lite"/>
    </source>
</evidence>
<protein>
    <submittedName>
        <fullName evidence="2">Uncharacterized protein</fullName>
    </submittedName>
</protein>
<evidence type="ECO:0000313" key="2">
    <source>
        <dbReference type="EMBL" id="MPM86411.1"/>
    </source>
</evidence>
<dbReference type="AlphaFoldDB" id="A0A645DAT5"/>
<dbReference type="EMBL" id="VSSQ01034458">
    <property type="protein sequence ID" value="MPM86411.1"/>
    <property type="molecule type" value="Genomic_DNA"/>
</dbReference>
<comment type="caution">
    <text evidence="2">The sequence shown here is derived from an EMBL/GenBank/DDBJ whole genome shotgun (WGS) entry which is preliminary data.</text>
</comment>
<proteinExistence type="predicted"/>